<feature type="compositionally biased region" description="Polar residues" evidence="1">
    <location>
        <begin position="1"/>
        <end position="10"/>
    </location>
</feature>
<dbReference type="EMBL" id="FNBN01000002">
    <property type="protein sequence ID" value="SDF57287.1"/>
    <property type="molecule type" value="Genomic_DNA"/>
</dbReference>
<proteinExistence type="predicted"/>
<organism evidence="2 3">
    <name type="scientific">Chitinophaga filiformis</name>
    <name type="common">Myxococcus filiformis</name>
    <name type="synonym">Flexibacter filiformis</name>
    <dbReference type="NCBI Taxonomy" id="104663"/>
    <lineage>
        <taxon>Bacteria</taxon>
        <taxon>Pseudomonadati</taxon>
        <taxon>Bacteroidota</taxon>
        <taxon>Chitinophagia</taxon>
        <taxon>Chitinophagales</taxon>
        <taxon>Chitinophagaceae</taxon>
        <taxon>Chitinophaga</taxon>
    </lineage>
</organism>
<dbReference type="RefSeq" id="WP_089830555.1">
    <property type="nucleotide sequence ID" value="NZ_FNBN01000002.1"/>
</dbReference>
<feature type="compositionally biased region" description="Low complexity" evidence="1">
    <location>
        <begin position="11"/>
        <end position="28"/>
    </location>
</feature>
<evidence type="ECO:0000256" key="1">
    <source>
        <dbReference type="SAM" id="MobiDB-lite"/>
    </source>
</evidence>
<dbReference type="AlphaFoldDB" id="A0A1G7M691"/>
<sequence length="539" mass="59538">MIKENSSTQFRRSFSPVAVARRSSSAVSRPAIQAFAKASVENRKEDSPTPMYGIRAQETEAFPMPAENGNDQSEDVEIKPYTTAPVQRKVGLEIETPTFELYPGRMKPEPKRKEPKRKESKRNKQDEYSILINSDEEEDGYGERSLPFETSDHQLEKGKAILSGTGWKLTADIIGGQGIIEFITDPVDETNQPTELGNIARRIETEARRVRGLVAAQGYTQLARNIVLRRLPGALEGNIHITGGIKPDKIIDLLQQVATWDGTNDLNVDESSRAVLGQAVNAAQDPLGTIAGQGAAYQGLVALLGSYVAGQRRYRLMANEAHETIMKYRDYREDFYRIQYCANARNIEEFMRTGDITGSDKHIARQYEEKGKEGFFSELRAVLRELITPRAAKMMVPVLSRSSLSELKDKAQMPAAPVFRADVMTAAGEPGGNAATPLFPLGLDTPGHAGRTIEATPDITVAQWLQSIYNGQNLKFSDETKDFEKVGPSNVPCFCGLMTTREKGAVMEIRALDGKQLVAANRWGHLADTVSQAFVALNQ</sequence>
<name>A0A1G7M691_CHIFI</name>
<feature type="region of interest" description="Disordered" evidence="1">
    <location>
        <begin position="1"/>
        <end position="28"/>
    </location>
</feature>
<evidence type="ECO:0000313" key="3">
    <source>
        <dbReference type="Proteomes" id="UP000199045"/>
    </source>
</evidence>
<reference evidence="2 3" key="1">
    <citation type="submission" date="2016-10" db="EMBL/GenBank/DDBJ databases">
        <authorList>
            <person name="de Groot N.N."/>
        </authorList>
    </citation>
    <scope>NUCLEOTIDE SEQUENCE [LARGE SCALE GENOMIC DNA]</scope>
    <source>
        <strain evidence="2 3">DSM 527</strain>
    </source>
</reference>
<dbReference type="OrthoDB" id="292792at2"/>
<gene>
    <name evidence="2" type="ORF">SAMN04488121_102306</name>
</gene>
<protein>
    <submittedName>
        <fullName evidence="2">Uncharacterized protein</fullName>
    </submittedName>
</protein>
<evidence type="ECO:0000313" key="2">
    <source>
        <dbReference type="EMBL" id="SDF57287.1"/>
    </source>
</evidence>
<feature type="region of interest" description="Disordered" evidence="1">
    <location>
        <begin position="100"/>
        <end position="146"/>
    </location>
</feature>
<accession>A0A1G7M691</accession>
<dbReference type="Proteomes" id="UP000199045">
    <property type="component" value="Unassembled WGS sequence"/>
</dbReference>